<feature type="compositionally biased region" description="Low complexity" evidence="1">
    <location>
        <begin position="15"/>
        <end position="24"/>
    </location>
</feature>
<gene>
    <name evidence="2" type="ORF">AB6A40_003401</name>
</gene>
<feature type="compositionally biased region" description="Low complexity" evidence="1">
    <location>
        <begin position="123"/>
        <end position="138"/>
    </location>
</feature>
<protein>
    <submittedName>
        <fullName evidence="2">Uncharacterized protein</fullName>
    </submittedName>
</protein>
<evidence type="ECO:0000313" key="2">
    <source>
        <dbReference type="EMBL" id="MFH4976692.1"/>
    </source>
</evidence>
<feature type="region of interest" description="Disordered" evidence="1">
    <location>
        <begin position="1"/>
        <end position="58"/>
    </location>
</feature>
<feature type="compositionally biased region" description="Basic and acidic residues" evidence="1">
    <location>
        <begin position="319"/>
        <end position="332"/>
    </location>
</feature>
<dbReference type="Proteomes" id="UP001608902">
    <property type="component" value="Unassembled WGS sequence"/>
</dbReference>
<sequence>MTVSPSSPNEDWESSGDSAGSADGKAPKAADTVVNHADGVASSSEEQEAESRSETVHNDLVAVRKSGIELNFPSVVKRIPNDEESDEIFSGAGKAVKNNRNSRIIIKVKNETRHSPTSPPPSLGSGSPPGEPVVSSTETVVIPSSSTGASEKPSTTQIAVSAGVTILVNKPLVEYDESDSEDEEDSNECITNDQYSSSSSSLSSKCCDSTPTSSSSVSFAPLTAGSQSSSSSSSSIDDQDDVSSTSGDHEPTPLLSESEQADNAEVNRNTMKINENKVMSCRRKRGSGLSDSCNSVENDDDGNRPPHSFEDLQAGTKRLRTESVEGQPKDSRSVTSSPTPGLVSWMDVDVRFMSGSNTPQPS</sequence>
<feature type="compositionally biased region" description="Polar residues" evidence="1">
    <location>
        <begin position="142"/>
        <end position="156"/>
    </location>
</feature>
<organism evidence="2 3">
    <name type="scientific">Gnathostoma spinigerum</name>
    <dbReference type="NCBI Taxonomy" id="75299"/>
    <lineage>
        <taxon>Eukaryota</taxon>
        <taxon>Metazoa</taxon>
        <taxon>Ecdysozoa</taxon>
        <taxon>Nematoda</taxon>
        <taxon>Chromadorea</taxon>
        <taxon>Rhabditida</taxon>
        <taxon>Spirurina</taxon>
        <taxon>Gnathostomatomorpha</taxon>
        <taxon>Gnathostomatoidea</taxon>
        <taxon>Gnathostomatidae</taxon>
        <taxon>Gnathostoma</taxon>
    </lineage>
</organism>
<name>A0ABD6EBQ6_9BILA</name>
<feature type="compositionally biased region" description="Acidic residues" evidence="1">
    <location>
        <begin position="174"/>
        <end position="187"/>
    </location>
</feature>
<dbReference type="AlphaFoldDB" id="A0ABD6EBQ6"/>
<feature type="region of interest" description="Disordered" evidence="1">
    <location>
        <begin position="100"/>
        <end position="156"/>
    </location>
</feature>
<keyword evidence="3" id="KW-1185">Reference proteome</keyword>
<evidence type="ECO:0000256" key="1">
    <source>
        <dbReference type="SAM" id="MobiDB-lite"/>
    </source>
</evidence>
<evidence type="ECO:0000313" key="3">
    <source>
        <dbReference type="Proteomes" id="UP001608902"/>
    </source>
</evidence>
<feature type="compositionally biased region" description="Low complexity" evidence="1">
    <location>
        <begin position="226"/>
        <end position="246"/>
    </location>
</feature>
<feature type="region of interest" description="Disordered" evidence="1">
    <location>
        <begin position="173"/>
        <end position="344"/>
    </location>
</feature>
<feature type="compositionally biased region" description="Low complexity" evidence="1">
    <location>
        <begin position="196"/>
        <end position="218"/>
    </location>
</feature>
<dbReference type="EMBL" id="JBGFUD010001736">
    <property type="protein sequence ID" value="MFH4976692.1"/>
    <property type="molecule type" value="Genomic_DNA"/>
</dbReference>
<reference evidence="2 3" key="1">
    <citation type="submission" date="2024-08" db="EMBL/GenBank/DDBJ databases">
        <title>Gnathostoma spinigerum genome.</title>
        <authorList>
            <person name="Gonzalez-Bertolin B."/>
            <person name="Monzon S."/>
            <person name="Zaballos A."/>
            <person name="Jimenez P."/>
            <person name="Dekumyoy P."/>
            <person name="Varona S."/>
            <person name="Cuesta I."/>
            <person name="Sumanam S."/>
            <person name="Adisakwattana P."/>
            <person name="Gasser R.B."/>
            <person name="Hernandez-Gonzalez A."/>
            <person name="Young N.D."/>
            <person name="Perteguer M.J."/>
        </authorList>
    </citation>
    <scope>NUCLEOTIDE SEQUENCE [LARGE SCALE GENOMIC DNA]</scope>
    <source>
        <strain evidence="2">AL3</strain>
        <tissue evidence="2">Liver</tissue>
    </source>
</reference>
<accession>A0ABD6EBQ6</accession>
<comment type="caution">
    <text evidence="2">The sequence shown here is derived from an EMBL/GenBank/DDBJ whole genome shotgun (WGS) entry which is preliminary data.</text>
</comment>
<proteinExistence type="predicted"/>
<feature type="compositionally biased region" description="Basic and acidic residues" evidence="1">
    <location>
        <begin position="301"/>
        <end position="310"/>
    </location>
</feature>